<keyword evidence="4" id="KW-0597">Phosphoprotein</keyword>
<evidence type="ECO:0000256" key="2">
    <source>
        <dbReference type="ARBA" id="ARBA00023125"/>
    </source>
</evidence>
<accession>A0A109B8K7</accession>
<protein>
    <submittedName>
        <fullName evidence="7">Two-component nitrogen fixation transcriptional regulator FixJ</fullName>
    </submittedName>
</protein>
<evidence type="ECO:0000256" key="1">
    <source>
        <dbReference type="ARBA" id="ARBA00023015"/>
    </source>
</evidence>
<evidence type="ECO:0000259" key="5">
    <source>
        <dbReference type="PROSITE" id="PS50043"/>
    </source>
</evidence>
<proteinExistence type="predicted"/>
<dbReference type="GO" id="GO:0000160">
    <property type="term" value="P:phosphorelay signal transduction system"/>
    <property type="evidence" value="ECO:0007669"/>
    <property type="project" value="InterPro"/>
</dbReference>
<dbReference type="Proteomes" id="UP000059074">
    <property type="component" value="Unassembled WGS sequence"/>
</dbReference>
<dbReference type="AlphaFoldDB" id="A0A109B8K7"/>
<dbReference type="InterPro" id="IPR000792">
    <property type="entry name" value="Tscrpt_reg_LuxR_C"/>
</dbReference>
<dbReference type="PRINTS" id="PR00038">
    <property type="entry name" value="HTHLUXR"/>
</dbReference>
<feature type="modified residue" description="4-aspartylphosphate" evidence="4">
    <location>
        <position position="54"/>
    </location>
</feature>
<dbReference type="RefSeq" id="WP_068465199.1">
    <property type="nucleotide sequence ID" value="NZ_LMTR01000094.1"/>
</dbReference>
<keyword evidence="2" id="KW-0238">DNA-binding</keyword>
<dbReference type="STRING" id="121290.APY04_3480"/>
<dbReference type="Gene3D" id="3.40.50.2300">
    <property type="match status" value="1"/>
</dbReference>
<dbReference type="PROSITE" id="PS50043">
    <property type="entry name" value="HTH_LUXR_2"/>
    <property type="match status" value="1"/>
</dbReference>
<evidence type="ECO:0000313" key="7">
    <source>
        <dbReference type="EMBL" id="KWT64216.1"/>
    </source>
</evidence>
<dbReference type="OrthoDB" id="9782655at2"/>
<dbReference type="InterPro" id="IPR011006">
    <property type="entry name" value="CheY-like_superfamily"/>
</dbReference>
<sequence length="211" mass="23465">MNEARVDVIDDDATLRDALTFLATSRNVYTSTFASAEAFLDVFTPELRGCVLTDIRMDGMSGLELFSRLNEAGSRLPCIVLTGHVDVSMAVEALKKGARDFIEKPFDANELVDKLILAMADDLERAPHDAERRKHAARMVTLSEREQQVMQLLVEDKPNKVIADDLAIAVRTVEVHRARIFKKMGVRCAVDLVKLLAAMDEIPGLPNRKNS</sequence>
<comment type="caution">
    <text evidence="7">The sequence shown here is derived from an EMBL/GenBank/DDBJ whole genome shotgun (WGS) entry which is preliminary data.</text>
</comment>
<dbReference type="PANTHER" id="PTHR44688">
    <property type="entry name" value="DNA-BINDING TRANSCRIPTIONAL ACTIVATOR DEVR_DOSR"/>
    <property type="match status" value="1"/>
</dbReference>
<dbReference type="InterPro" id="IPR036388">
    <property type="entry name" value="WH-like_DNA-bd_sf"/>
</dbReference>
<dbReference type="GO" id="GO:0006355">
    <property type="term" value="P:regulation of DNA-templated transcription"/>
    <property type="evidence" value="ECO:0007669"/>
    <property type="project" value="InterPro"/>
</dbReference>
<dbReference type="PROSITE" id="PS00622">
    <property type="entry name" value="HTH_LUXR_1"/>
    <property type="match status" value="1"/>
</dbReference>
<dbReference type="PROSITE" id="PS50110">
    <property type="entry name" value="RESPONSE_REGULATORY"/>
    <property type="match status" value="1"/>
</dbReference>
<organism evidence="7 8">
    <name type="scientific">Hyphomicrobium sulfonivorans</name>
    <dbReference type="NCBI Taxonomy" id="121290"/>
    <lineage>
        <taxon>Bacteria</taxon>
        <taxon>Pseudomonadati</taxon>
        <taxon>Pseudomonadota</taxon>
        <taxon>Alphaproteobacteria</taxon>
        <taxon>Hyphomicrobiales</taxon>
        <taxon>Hyphomicrobiaceae</taxon>
        <taxon>Hyphomicrobium</taxon>
    </lineage>
</organism>
<dbReference type="CDD" id="cd06170">
    <property type="entry name" value="LuxR_C_like"/>
    <property type="match status" value="1"/>
</dbReference>
<dbReference type="PATRIC" id="fig|121290.4.peg.1840"/>
<feature type="domain" description="Response regulatory" evidence="6">
    <location>
        <begin position="5"/>
        <end position="119"/>
    </location>
</feature>
<name>A0A109B8K7_HYPSL</name>
<dbReference type="SMART" id="SM00448">
    <property type="entry name" value="REC"/>
    <property type="match status" value="1"/>
</dbReference>
<dbReference type="PANTHER" id="PTHR44688:SF16">
    <property type="entry name" value="DNA-BINDING TRANSCRIPTIONAL ACTIVATOR DEVR_DOSR"/>
    <property type="match status" value="1"/>
</dbReference>
<keyword evidence="3" id="KW-0804">Transcription</keyword>
<reference evidence="7 8" key="1">
    <citation type="submission" date="2015-10" db="EMBL/GenBank/DDBJ databases">
        <title>Transcriptomic analysis of a linuron degrading triple-species bacterial consortium.</title>
        <authorList>
            <person name="Albers P."/>
        </authorList>
    </citation>
    <scope>NUCLEOTIDE SEQUENCE [LARGE SCALE GENOMIC DNA]</scope>
    <source>
        <strain evidence="7 8">WDL6</strain>
    </source>
</reference>
<keyword evidence="1" id="KW-0805">Transcription regulation</keyword>
<evidence type="ECO:0000256" key="3">
    <source>
        <dbReference type="ARBA" id="ARBA00023163"/>
    </source>
</evidence>
<dbReference type="Gene3D" id="1.10.10.10">
    <property type="entry name" value="Winged helix-like DNA-binding domain superfamily/Winged helix DNA-binding domain"/>
    <property type="match status" value="1"/>
</dbReference>
<gene>
    <name evidence="7" type="ORF">APY04_3480</name>
</gene>
<evidence type="ECO:0000259" key="6">
    <source>
        <dbReference type="PROSITE" id="PS50110"/>
    </source>
</evidence>
<dbReference type="GO" id="GO:0003677">
    <property type="term" value="F:DNA binding"/>
    <property type="evidence" value="ECO:0007669"/>
    <property type="project" value="UniProtKB-KW"/>
</dbReference>
<feature type="domain" description="HTH luxR-type" evidence="5">
    <location>
        <begin position="135"/>
        <end position="200"/>
    </location>
</feature>
<dbReference type="SUPFAM" id="SSF52172">
    <property type="entry name" value="CheY-like"/>
    <property type="match status" value="1"/>
</dbReference>
<dbReference type="SUPFAM" id="SSF46894">
    <property type="entry name" value="C-terminal effector domain of the bipartite response regulators"/>
    <property type="match status" value="1"/>
</dbReference>
<dbReference type="EMBL" id="LMTR01000094">
    <property type="protein sequence ID" value="KWT64216.1"/>
    <property type="molecule type" value="Genomic_DNA"/>
</dbReference>
<evidence type="ECO:0000313" key="8">
    <source>
        <dbReference type="Proteomes" id="UP000059074"/>
    </source>
</evidence>
<dbReference type="Pfam" id="PF00072">
    <property type="entry name" value="Response_reg"/>
    <property type="match status" value="1"/>
</dbReference>
<dbReference type="Pfam" id="PF00196">
    <property type="entry name" value="GerE"/>
    <property type="match status" value="1"/>
</dbReference>
<dbReference type="InterPro" id="IPR001789">
    <property type="entry name" value="Sig_transdc_resp-reg_receiver"/>
</dbReference>
<evidence type="ECO:0000256" key="4">
    <source>
        <dbReference type="PROSITE-ProRule" id="PRU00169"/>
    </source>
</evidence>
<dbReference type="SMART" id="SM00421">
    <property type="entry name" value="HTH_LUXR"/>
    <property type="match status" value="1"/>
</dbReference>
<keyword evidence="8" id="KW-1185">Reference proteome</keyword>
<dbReference type="InterPro" id="IPR016032">
    <property type="entry name" value="Sig_transdc_resp-reg_C-effctor"/>
</dbReference>